<protein>
    <submittedName>
        <fullName evidence="2">Uncharacterized protein</fullName>
    </submittedName>
</protein>
<reference evidence="2 3" key="1">
    <citation type="submission" date="2019-01" db="EMBL/GenBank/DDBJ databases">
        <authorList>
            <person name="Chen W.-M."/>
        </authorList>
    </citation>
    <scope>NUCLEOTIDE SEQUENCE [LARGE SCALE GENOMIC DNA]</scope>
    <source>
        <strain evidence="2 3">CCP-18</strain>
    </source>
</reference>
<keyword evidence="3" id="KW-1185">Reference proteome</keyword>
<proteinExistence type="predicted"/>
<dbReference type="EMBL" id="SACM01000005">
    <property type="protein sequence ID" value="RVT82940.1"/>
    <property type="molecule type" value="Genomic_DNA"/>
</dbReference>
<gene>
    <name evidence="2" type="ORF">EOD73_15350</name>
</gene>
<evidence type="ECO:0000256" key="1">
    <source>
        <dbReference type="SAM" id="MobiDB-lite"/>
    </source>
</evidence>
<evidence type="ECO:0000313" key="3">
    <source>
        <dbReference type="Proteomes" id="UP000288587"/>
    </source>
</evidence>
<sequence length="437" mass="47240">MPRRRLAFLWIALLSGAGLLGWWGLAPQVPSHGQTAPWPVPTVSASAPAPNASGGDPWGLLAAAQSAQSAQSGEPPAMPQVKPEMSEADWQAFDRQWCAAMAPVRERLQGGGSWLDSVRVAMEDPERFELSKDQQDLMHELLAQRTEQALLTKDHARSRAVALWAHSARSGSAEPAPGAALLALAQSTRDPMVVALAAQTLRDPASAQLARALWRELEPDNLAPLLLARGDEKLAPEVFLQRIAQAGRHETYLDDAMALLLGVPPPIRGGPSEWTAQVAATGRQAAVAVPWARSLSRPCQGSVAPDRAALCEQAAQRIWNLGPDSVLLASEALKMVRDRPAQRSTAWDERAQQVEASFQWQADEAQRTMDETPKRIACLPAPSLQRAMVESRVQGEWATVQRHLSAQPGATAALAARFRAGRQGRSLIDPEPSKSRL</sequence>
<dbReference type="AlphaFoldDB" id="A0A437LC38"/>
<accession>A0A437LC38</accession>
<evidence type="ECO:0000313" key="2">
    <source>
        <dbReference type="EMBL" id="RVT82940.1"/>
    </source>
</evidence>
<dbReference type="RefSeq" id="WP_127683921.1">
    <property type="nucleotide sequence ID" value="NZ_SACM01000005.1"/>
</dbReference>
<feature type="region of interest" description="Disordered" evidence="1">
    <location>
        <begin position="40"/>
        <end position="81"/>
    </location>
</feature>
<name>A0A437LC38_9BURK</name>
<feature type="compositionally biased region" description="Low complexity" evidence="1">
    <location>
        <begin position="41"/>
        <end position="53"/>
    </location>
</feature>
<feature type="compositionally biased region" description="Low complexity" evidence="1">
    <location>
        <begin position="62"/>
        <end position="72"/>
    </location>
</feature>
<comment type="caution">
    <text evidence="2">The sequence shown here is derived from an EMBL/GenBank/DDBJ whole genome shotgun (WGS) entry which is preliminary data.</text>
</comment>
<organism evidence="2 3">
    <name type="scientific">Inhella crocodyli</name>
    <dbReference type="NCBI Taxonomy" id="2499851"/>
    <lineage>
        <taxon>Bacteria</taxon>
        <taxon>Pseudomonadati</taxon>
        <taxon>Pseudomonadota</taxon>
        <taxon>Betaproteobacteria</taxon>
        <taxon>Burkholderiales</taxon>
        <taxon>Sphaerotilaceae</taxon>
        <taxon>Inhella</taxon>
    </lineage>
</organism>
<dbReference type="Proteomes" id="UP000288587">
    <property type="component" value="Unassembled WGS sequence"/>
</dbReference>